<dbReference type="OrthoDB" id="9772736at2"/>
<name>A0A291QQI5_9BACT</name>
<dbReference type="EMBL" id="CP023777">
    <property type="protein sequence ID" value="ATL46197.1"/>
    <property type="molecule type" value="Genomic_DNA"/>
</dbReference>
<gene>
    <name evidence="5" type="ORF">COR50_02885</name>
</gene>
<dbReference type="InterPro" id="IPR013785">
    <property type="entry name" value="Aldolase_TIM"/>
</dbReference>
<keyword evidence="6" id="KW-1185">Reference proteome</keyword>
<dbReference type="GO" id="GO:0016628">
    <property type="term" value="F:oxidoreductase activity, acting on the CH-CH group of donors, NAD or NADP as acceptor"/>
    <property type="evidence" value="ECO:0007669"/>
    <property type="project" value="UniProtKB-ARBA"/>
</dbReference>
<reference evidence="5 6" key="1">
    <citation type="submission" date="2017-10" db="EMBL/GenBank/DDBJ databases">
        <title>Paenichitinophaga pekingensis gen. nov., sp. nov., isolated from activated sludge.</title>
        <authorList>
            <person name="Jin D."/>
            <person name="Kong X."/>
            <person name="Deng Y."/>
            <person name="Bai Z."/>
        </authorList>
    </citation>
    <scope>NUCLEOTIDE SEQUENCE [LARGE SCALE GENOMIC DNA]</scope>
    <source>
        <strain evidence="5 6">13</strain>
    </source>
</reference>
<evidence type="ECO:0000259" key="4">
    <source>
        <dbReference type="Pfam" id="PF00724"/>
    </source>
</evidence>
<evidence type="ECO:0000313" key="6">
    <source>
        <dbReference type="Proteomes" id="UP000220133"/>
    </source>
</evidence>
<dbReference type="FunFam" id="3.20.20.70:FF:000059">
    <property type="entry name" value="N-ethylmaleimide reductase, FMN-linked"/>
    <property type="match status" value="1"/>
</dbReference>
<organism evidence="5 6">
    <name type="scientific">Chitinophaga caeni</name>
    <dbReference type="NCBI Taxonomy" id="2029983"/>
    <lineage>
        <taxon>Bacteria</taxon>
        <taxon>Pseudomonadati</taxon>
        <taxon>Bacteroidota</taxon>
        <taxon>Chitinophagia</taxon>
        <taxon>Chitinophagales</taxon>
        <taxon>Chitinophagaceae</taxon>
        <taxon>Chitinophaga</taxon>
    </lineage>
</organism>
<dbReference type="CDD" id="cd02933">
    <property type="entry name" value="OYE_like_FMN"/>
    <property type="match status" value="1"/>
</dbReference>
<dbReference type="Gene3D" id="3.20.20.70">
    <property type="entry name" value="Aldolase class I"/>
    <property type="match status" value="1"/>
</dbReference>
<evidence type="ECO:0000256" key="3">
    <source>
        <dbReference type="ARBA" id="ARBA00023002"/>
    </source>
</evidence>
<dbReference type="KEGG" id="cbae:COR50_02885"/>
<dbReference type="PANTHER" id="PTHR22893">
    <property type="entry name" value="NADH OXIDOREDUCTASE-RELATED"/>
    <property type="match status" value="1"/>
</dbReference>
<dbReference type="PANTHER" id="PTHR22893:SF91">
    <property type="entry name" value="NADPH DEHYDROGENASE 2-RELATED"/>
    <property type="match status" value="1"/>
</dbReference>
<dbReference type="InterPro" id="IPR001155">
    <property type="entry name" value="OxRdtase_FMN_N"/>
</dbReference>
<dbReference type="RefSeq" id="WP_098192586.1">
    <property type="nucleotide sequence ID" value="NZ_CP023777.1"/>
</dbReference>
<keyword evidence="3" id="KW-0560">Oxidoreductase</keyword>
<protein>
    <submittedName>
        <fullName evidence="5">Alkene reductase</fullName>
    </submittedName>
</protein>
<dbReference type="GO" id="GO:0005829">
    <property type="term" value="C:cytosol"/>
    <property type="evidence" value="ECO:0007669"/>
    <property type="project" value="UniProtKB-ARBA"/>
</dbReference>
<dbReference type="Proteomes" id="UP000220133">
    <property type="component" value="Chromosome"/>
</dbReference>
<comment type="similarity">
    <text evidence="2">Belongs to the NADH:flavin oxidoreductase/NADH oxidase family.</text>
</comment>
<evidence type="ECO:0000256" key="1">
    <source>
        <dbReference type="ARBA" id="ARBA00001917"/>
    </source>
</evidence>
<dbReference type="SUPFAM" id="SSF51395">
    <property type="entry name" value="FMN-linked oxidoreductases"/>
    <property type="match status" value="1"/>
</dbReference>
<accession>A0A291QQI5</accession>
<dbReference type="AlphaFoldDB" id="A0A291QQI5"/>
<sequence length="366" mass="40411">MNLFNPYNDKGISLKNRIVMAPMTRARNPDGIPNQMNARYYAQRAGSGLIITEGIAISDTAKGVMYIPGLYTDPQVEGWKQVTAAVHAEGSKIFAQLWHVGRVSHTSNQPGGIAPVSASDIPAANSMAWGLDADGQPGFVPVSIPRPLSTTEVRDIVKDFARAAQNAIAAGFDGIEIHGANGYLVEQFLNPYVNIRRDQYGGNIENRSRFLFEIIDACIDAIGAAKVAIRLTPHGGLYDMKPYPEVNETYFYIAGELYKRNIAFIDIMDQHSRGSFALPDGFLAAFRQHYPGIIILTGGMTKAKGQEYIDNGWIDLVGFGEAFIANPDLVKRLENDWPLTTPDRTLHYGGQEHGYVDYGYYREENN</sequence>
<evidence type="ECO:0000256" key="2">
    <source>
        <dbReference type="ARBA" id="ARBA00005979"/>
    </source>
</evidence>
<dbReference type="Pfam" id="PF00724">
    <property type="entry name" value="Oxidored_FMN"/>
    <property type="match status" value="1"/>
</dbReference>
<feature type="domain" description="NADH:flavin oxidoreductase/NADH oxidase N-terminal" evidence="4">
    <location>
        <begin position="3"/>
        <end position="337"/>
    </location>
</feature>
<evidence type="ECO:0000313" key="5">
    <source>
        <dbReference type="EMBL" id="ATL46197.1"/>
    </source>
</evidence>
<dbReference type="GO" id="GO:0010181">
    <property type="term" value="F:FMN binding"/>
    <property type="evidence" value="ECO:0007669"/>
    <property type="project" value="InterPro"/>
</dbReference>
<dbReference type="InterPro" id="IPR045247">
    <property type="entry name" value="Oye-like"/>
</dbReference>
<proteinExistence type="inferred from homology"/>
<comment type="cofactor">
    <cofactor evidence="1">
        <name>FMN</name>
        <dbReference type="ChEBI" id="CHEBI:58210"/>
    </cofactor>
</comment>